<sequence length="138" mass="15526">MLLKDLRFSVLRLLSDLYNHEKSKEGSTNDINFLANCKREAEKANSKQEIADLLNTLKSHPTFEGRFFTDSPSMYQGKAGYTGKLQRYLQDCKDSADLAAAKKSLESARIALSSSKVDLYLNGTTLRARSEQKRTLAQ</sequence>
<proteinExistence type="predicted"/>
<dbReference type="EMBL" id="CP012508">
    <property type="protein sequence ID" value="ALB22525.1"/>
    <property type="molecule type" value="Genomic_DNA"/>
</dbReference>
<dbReference type="AlphaFoldDB" id="A0AAC8VHB8"/>
<reference evidence="1 2" key="1">
    <citation type="journal article" date="2014" name="Genome Announc.">
        <title>Comparative Genome Analysis of Two Isolates of the Fish Pathogen Piscirickettsia salmonis from Different Hosts Reveals Major Differences in Virulence-Associated Secretion Systems.</title>
        <authorList>
            <person name="Bohle H."/>
            <person name="Henriquez P."/>
            <person name="Grothusen H."/>
            <person name="Navas E."/>
            <person name="Sandoval A."/>
            <person name="Bustamante F."/>
            <person name="Bustos P."/>
            <person name="Mancilla M."/>
        </authorList>
    </citation>
    <scope>NUCLEOTIDE SEQUENCE [LARGE SCALE GENOMIC DNA]</scope>
    <source>
        <strain evidence="2">B1-32597</strain>
    </source>
</reference>
<organism evidence="1 2">
    <name type="scientific">Piscirickettsia salmonis</name>
    <dbReference type="NCBI Taxonomy" id="1238"/>
    <lineage>
        <taxon>Bacteria</taxon>
        <taxon>Pseudomonadati</taxon>
        <taxon>Pseudomonadota</taxon>
        <taxon>Gammaproteobacteria</taxon>
        <taxon>Thiotrichales</taxon>
        <taxon>Piscirickettsiaceae</taxon>
        <taxon>Piscirickettsia</taxon>
    </lineage>
</organism>
<dbReference type="RefSeq" id="WP_087910640.1">
    <property type="nucleotide sequence ID" value="NZ_CP012508.1"/>
</dbReference>
<accession>A0AAC8VHB8</accession>
<evidence type="ECO:0000313" key="1">
    <source>
        <dbReference type="EMBL" id="ALB22525.1"/>
    </source>
</evidence>
<name>A0AAC8VHB8_PISSA</name>
<protein>
    <submittedName>
        <fullName evidence="1">Uncharacterized protein</fullName>
    </submittedName>
</protein>
<gene>
    <name evidence="1" type="ORF">KU39_1343</name>
</gene>
<evidence type="ECO:0000313" key="2">
    <source>
        <dbReference type="Proteomes" id="UP000029558"/>
    </source>
</evidence>
<dbReference type="Proteomes" id="UP000029558">
    <property type="component" value="Chromosome"/>
</dbReference>